<keyword evidence="1" id="KW-0812">Transmembrane</keyword>
<dbReference type="EMBL" id="CAJNOK010035668">
    <property type="protein sequence ID" value="CAF1515633.1"/>
    <property type="molecule type" value="Genomic_DNA"/>
</dbReference>
<accession>A0A8S2FN79</accession>
<protein>
    <submittedName>
        <fullName evidence="2">Uncharacterized protein</fullName>
    </submittedName>
</protein>
<reference evidence="2" key="1">
    <citation type="submission" date="2021-02" db="EMBL/GenBank/DDBJ databases">
        <authorList>
            <person name="Nowell W R."/>
        </authorList>
    </citation>
    <scope>NUCLEOTIDE SEQUENCE</scope>
</reference>
<evidence type="ECO:0000313" key="2">
    <source>
        <dbReference type="EMBL" id="CAF1515633.1"/>
    </source>
</evidence>
<organism evidence="2 4">
    <name type="scientific">Didymodactylos carnosus</name>
    <dbReference type="NCBI Taxonomy" id="1234261"/>
    <lineage>
        <taxon>Eukaryota</taxon>
        <taxon>Metazoa</taxon>
        <taxon>Spiralia</taxon>
        <taxon>Gnathifera</taxon>
        <taxon>Rotifera</taxon>
        <taxon>Eurotatoria</taxon>
        <taxon>Bdelloidea</taxon>
        <taxon>Philodinida</taxon>
        <taxon>Philodinidae</taxon>
        <taxon>Didymodactylos</taxon>
    </lineage>
</organism>
<feature type="non-terminal residue" evidence="2">
    <location>
        <position position="1"/>
    </location>
</feature>
<feature type="transmembrane region" description="Helical" evidence="1">
    <location>
        <begin position="123"/>
        <end position="141"/>
    </location>
</feature>
<comment type="caution">
    <text evidence="2">The sequence shown here is derived from an EMBL/GenBank/DDBJ whole genome shotgun (WGS) entry which is preliminary data.</text>
</comment>
<dbReference type="Proteomes" id="UP000677228">
    <property type="component" value="Unassembled WGS sequence"/>
</dbReference>
<evidence type="ECO:0000313" key="3">
    <source>
        <dbReference type="EMBL" id="CAF4303005.1"/>
    </source>
</evidence>
<proteinExistence type="predicted"/>
<keyword evidence="1" id="KW-1133">Transmembrane helix</keyword>
<evidence type="ECO:0000313" key="4">
    <source>
        <dbReference type="Proteomes" id="UP000677228"/>
    </source>
</evidence>
<sequence>LDAASPNWAGVYIPDITCNRTQCCCLSDQITIITDSENIIFRSGFHGLECDSDATTTFGKLPQGFVLQLLTEYSIFSIILSEDSEQIKFVNIRNPMVCYGYANKTMIITTTTPKTSHSKASHINIYISLYILAFTSIIMNIF</sequence>
<name>A0A8S2FN79_9BILA</name>
<gene>
    <name evidence="2" type="ORF">OVA965_LOCUS37568</name>
    <name evidence="3" type="ORF">TMI583_LOCUS38657</name>
</gene>
<evidence type="ECO:0000256" key="1">
    <source>
        <dbReference type="SAM" id="Phobius"/>
    </source>
</evidence>
<dbReference type="AlphaFoldDB" id="A0A8S2FN79"/>
<dbReference type="EMBL" id="CAJOBA010057766">
    <property type="protein sequence ID" value="CAF4303005.1"/>
    <property type="molecule type" value="Genomic_DNA"/>
</dbReference>
<dbReference type="Proteomes" id="UP000682733">
    <property type="component" value="Unassembled WGS sequence"/>
</dbReference>
<keyword evidence="1" id="KW-0472">Membrane</keyword>